<dbReference type="RefSeq" id="WP_307692176.1">
    <property type="nucleotide sequence ID" value="NZ_JAUSRO010000018.1"/>
</dbReference>
<evidence type="ECO:0000259" key="10">
    <source>
        <dbReference type="SMART" id="SM00477"/>
    </source>
</evidence>
<dbReference type="PANTHER" id="PTHR13966">
    <property type="entry name" value="ENDONUCLEASE RELATED"/>
    <property type="match status" value="1"/>
</dbReference>
<keyword evidence="3 8" id="KW-0540">Nuclease</keyword>
<protein>
    <recommendedName>
        <fullName evidence="8">Endonuclease</fullName>
        <ecNumber evidence="8">3.1.30.-</ecNumber>
    </recommendedName>
</protein>
<evidence type="ECO:0000256" key="9">
    <source>
        <dbReference type="SAM" id="MobiDB-lite"/>
    </source>
</evidence>
<feature type="domain" description="DNA/RNA non-specific endonuclease/pyrophosphatase/phosphodiesterase" evidence="11">
    <location>
        <begin position="94"/>
        <end position="283"/>
    </location>
</feature>
<keyword evidence="6 8" id="KW-0378">Hydrolase</keyword>
<comment type="similarity">
    <text evidence="2 8">Belongs to the DNA/RNA non-specific endonuclease family.</text>
</comment>
<dbReference type="InterPro" id="IPR001604">
    <property type="entry name" value="Endo_G_ENPP1-like_dom"/>
</dbReference>
<dbReference type="SMART" id="SM00477">
    <property type="entry name" value="NUC"/>
    <property type="match status" value="1"/>
</dbReference>
<dbReference type="SMART" id="SM00892">
    <property type="entry name" value="Endonuclease_NS"/>
    <property type="match status" value="1"/>
</dbReference>
<accession>A0ABT9SDJ0</accession>
<evidence type="ECO:0000256" key="1">
    <source>
        <dbReference type="ARBA" id="ARBA00001946"/>
    </source>
</evidence>
<evidence type="ECO:0000256" key="5">
    <source>
        <dbReference type="ARBA" id="ARBA00022759"/>
    </source>
</evidence>
<dbReference type="InterPro" id="IPR018524">
    <property type="entry name" value="DNA/RNA_endonuclease_AS"/>
</dbReference>
<keyword evidence="4 8" id="KW-0479">Metal-binding</keyword>
<proteinExistence type="inferred from homology"/>
<feature type="domain" description="ENPP1-3/EXOG-like endonuclease/phosphodiesterase" evidence="10">
    <location>
        <begin position="95"/>
        <end position="284"/>
    </location>
</feature>
<evidence type="ECO:0000256" key="3">
    <source>
        <dbReference type="ARBA" id="ARBA00022722"/>
    </source>
</evidence>
<comment type="caution">
    <text evidence="12">The sequence shown here is derived from an EMBL/GenBank/DDBJ whole genome shotgun (WGS) entry which is preliminary data.</text>
</comment>
<dbReference type="GO" id="GO:0004519">
    <property type="term" value="F:endonuclease activity"/>
    <property type="evidence" value="ECO:0007669"/>
    <property type="project" value="UniProtKB-KW"/>
</dbReference>
<evidence type="ECO:0000256" key="7">
    <source>
        <dbReference type="ARBA" id="ARBA00022842"/>
    </source>
</evidence>
<dbReference type="EMBL" id="JAUSRO010000018">
    <property type="protein sequence ID" value="MDP9902430.1"/>
    <property type="molecule type" value="Genomic_DNA"/>
</dbReference>
<sequence>MPRVTHRRADRSPARTLAGKKTSSLRRLGIAFIFAVVGAVQVPGCSVTPHVAAPHAGGQSAPQTSQVGAFAQCPQLFPGHVPTVAWPGRQRALCFDAFAVLHSGESKTPVYTVERLTRSGVEAAKKIKRSDRFYPEARLPAADRAQLTDYAGSGYDRGHMAPAGDMPTVESKAQSFSLANMVPQVPELNQKAWNQVEQATRKYAARASGDVYVFTGPTFAQRPTTIGAGQVWVPSHTWKVVYSSGDGRAWAYWMANNAGKQSLQPISYQEFEQRSGLQLLAGAN</sequence>
<evidence type="ECO:0000259" key="11">
    <source>
        <dbReference type="SMART" id="SM00892"/>
    </source>
</evidence>
<evidence type="ECO:0000256" key="8">
    <source>
        <dbReference type="RuleBase" id="RU366055"/>
    </source>
</evidence>
<keyword evidence="7" id="KW-0460">Magnesium</keyword>
<evidence type="ECO:0000256" key="6">
    <source>
        <dbReference type="ARBA" id="ARBA00022801"/>
    </source>
</evidence>
<feature type="region of interest" description="Disordered" evidence="9">
    <location>
        <begin position="1"/>
        <end position="20"/>
    </location>
</feature>
<comment type="cofactor">
    <cofactor evidence="1 8">
        <name>Mg(2+)</name>
        <dbReference type="ChEBI" id="CHEBI:18420"/>
    </cofactor>
</comment>
<keyword evidence="5 8" id="KW-0255">Endonuclease</keyword>
<dbReference type="SUPFAM" id="SSF54060">
    <property type="entry name" value="His-Me finger endonucleases"/>
    <property type="match status" value="1"/>
</dbReference>
<dbReference type="Gene3D" id="3.40.570.10">
    <property type="entry name" value="Extracellular Endonuclease, subunit A"/>
    <property type="match status" value="1"/>
</dbReference>
<evidence type="ECO:0000313" key="13">
    <source>
        <dbReference type="Proteomes" id="UP001226867"/>
    </source>
</evidence>
<reference evidence="12 13" key="1">
    <citation type="submission" date="2023-07" db="EMBL/GenBank/DDBJ databases">
        <title>Sorghum-associated microbial communities from plants grown in Nebraska, USA.</title>
        <authorList>
            <person name="Schachtman D."/>
        </authorList>
    </citation>
    <scope>NUCLEOTIDE SEQUENCE [LARGE SCALE GENOMIC DNA]</scope>
    <source>
        <strain evidence="12 13">DS1607</strain>
    </source>
</reference>
<dbReference type="EC" id="3.1.30.-" evidence="8"/>
<keyword evidence="13" id="KW-1185">Reference proteome</keyword>
<name>A0ABT9SDJ0_9BURK</name>
<dbReference type="InterPro" id="IPR020821">
    <property type="entry name" value="ENPP1-3/EXOG-like_nuc-like"/>
</dbReference>
<dbReference type="Proteomes" id="UP001226867">
    <property type="component" value="Unassembled WGS sequence"/>
</dbReference>
<evidence type="ECO:0000256" key="2">
    <source>
        <dbReference type="ARBA" id="ARBA00010052"/>
    </source>
</evidence>
<gene>
    <name evidence="12" type="ORF">J2W36_004707</name>
</gene>
<dbReference type="PROSITE" id="PS01070">
    <property type="entry name" value="NUCLEASE_NON_SPEC"/>
    <property type="match status" value="1"/>
</dbReference>
<evidence type="ECO:0000256" key="4">
    <source>
        <dbReference type="ARBA" id="ARBA00022723"/>
    </source>
</evidence>
<organism evidence="12 13">
    <name type="scientific">Variovorax ginsengisoli</name>
    <dbReference type="NCBI Taxonomy" id="363844"/>
    <lineage>
        <taxon>Bacteria</taxon>
        <taxon>Pseudomonadati</taxon>
        <taxon>Pseudomonadota</taxon>
        <taxon>Betaproteobacteria</taxon>
        <taxon>Burkholderiales</taxon>
        <taxon>Comamonadaceae</taxon>
        <taxon>Variovorax</taxon>
    </lineage>
</organism>
<dbReference type="PANTHER" id="PTHR13966:SF5">
    <property type="entry name" value="ENDONUCLEASE G, MITOCHONDRIAL"/>
    <property type="match status" value="1"/>
</dbReference>
<dbReference type="InterPro" id="IPR044929">
    <property type="entry name" value="DNA/RNA_non-sp_Endonuclease_sf"/>
</dbReference>
<dbReference type="Pfam" id="PF01223">
    <property type="entry name" value="Endonuclease_NS"/>
    <property type="match status" value="1"/>
</dbReference>
<dbReference type="InterPro" id="IPR040255">
    <property type="entry name" value="Non-specific_endonuclease"/>
</dbReference>
<dbReference type="InterPro" id="IPR044925">
    <property type="entry name" value="His-Me_finger_sf"/>
</dbReference>
<evidence type="ECO:0000313" key="12">
    <source>
        <dbReference type="EMBL" id="MDP9902430.1"/>
    </source>
</evidence>